<accession>A0ABD2IPW5</accession>
<dbReference type="Gene3D" id="1.20.58.760">
    <property type="entry name" value="Peptidase M41"/>
    <property type="match status" value="1"/>
</dbReference>
<comment type="caution">
    <text evidence="1">The sequence shown here is derived from an EMBL/GenBank/DDBJ whole genome shotgun (WGS) entry which is preliminary data.</text>
</comment>
<dbReference type="Proteomes" id="UP001620626">
    <property type="component" value="Unassembled WGS sequence"/>
</dbReference>
<dbReference type="InterPro" id="IPR037219">
    <property type="entry name" value="Peptidase_M41-like"/>
</dbReference>
<name>A0ABD2IPW5_9BILA</name>
<organism evidence="1 2">
    <name type="scientific">Heterodera trifolii</name>
    <dbReference type="NCBI Taxonomy" id="157864"/>
    <lineage>
        <taxon>Eukaryota</taxon>
        <taxon>Metazoa</taxon>
        <taxon>Ecdysozoa</taxon>
        <taxon>Nematoda</taxon>
        <taxon>Chromadorea</taxon>
        <taxon>Rhabditida</taxon>
        <taxon>Tylenchina</taxon>
        <taxon>Tylenchomorpha</taxon>
        <taxon>Tylenchoidea</taxon>
        <taxon>Heteroderidae</taxon>
        <taxon>Heteroderinae</taxon>
        <taxon>Heterodera</taxon>
    </lineage>
</organism>
<keyword evidence="2" id="KW-1185">Reference proteome</keyword>
<evidence type="ECO:0000313" key="2">
    <source>
        <dbReference type="Proteomes" id="UP001620626"/>
    </source>
</evidence>
<proteinExistence type="predicted"/>
<evidence type="ECO:0000313" key="1">
    <source>
        <dbReference type="EMBL" id="KAL3082079.1"/>
    </source>
</evidence>
<reference evidence="1 2" key="1">
    <citation type="submission" date="2024-10" db="EMBL/GenBank/DDBJ databases">
        <authorList>
            <person name="Kim D."/>
        </authorList>
    </citation>
    <scope>NUCLEOTIDE SEQUENCE [LARGE SCALE GENOMIC DNA]</scope>
    <source>
        <strain evidence="1">BH-2024</strain>
    </source>
</reference>
<dbReference type="AlphaFoldDB" id="A0ABD2IPW5"/>
<protein>
    <submittedName>
        <fullName evidence="1">Uncharacterized protein</fullName>
    </submittedName>
</protein>
<dbReference type="EMBL" id="JBICBT010001121">
    <property type="protein sequence ID" value="KAL3082079.1"/>
    <property type="molecule type" value="Genomic_DNA"/>
</dbReference>
<gene>
    <name evidence="1" type="ORF">niasHT_031108</name>
</gene>
<sequence>MADKAAEELLIGRSYGHGGDLEAARPIAKEILRKNGRRLHGLSARGKRSLRREIVAEINAATEEAKELRLNNWNAFEKASKAAKKRWRKWRRFYESIELAIQGQMDTPAVTAGHEAAHSWAIIKQEGMPEQFISTTIIPNNGNLGLTLSTEVDYQTCSLSELNMILIATMAGKAAEELLIGRSYGHGGDLEAARPIAKEILRKKGRRMNGLSARGKRSLNREINGEIDAATEEAKELLLSNWNAFEKLAIELHVHKSINADEIKILARFLEERACLGICLLLFLLIEEIFTKFVNNVVFTKRAANRASQLRPFPADQHRLLKNEFALGKLALI</sequence>
<dbReference type="SUPFAM" id="SSF140990">
    <property type="entry name" value="FtsH protease domain-like"/>
    <property type="match status" value="1"/>
</dbReference>